<proteinExistence type="predicted"/>
<keyword evidence="1" id="KW-0233">DNA recombination</keyword>
<dbReference type="AlphaFoldDB" id="A5WEI3"/>
<dbReference type="GO" id="GO:0015074">
    <property type="term" value="P:DNA integration"/>
    <property type="evidence" value="ECO:0007669"/>
    <property type="project" value="InterPro"/>
</dbReference>
<name>A5WEI3_PSYWF</name>
<evidence type="ECO:0000259" key="2">
    <source>
        <dbReference type="PROSITE" id="PS51898"/>
    </source>
</evidence>
<dbReference type="Gene3D" id="1.10.443.10">
    <property type="entry name" value="Intergrase catalytic core"/>
    <property type="match status" value="1"/>
</dbReference>
<dbReference type="EMBL" id="CP000713">
    <property type="protein sequence ID" value="ABQ94074.1"/>
    <property type="molecule type" value="Genomic_DNA"/>
</dbReference>
<dbReference type="GO" id="GO:0003677">
    <property type="term" value="F:DNA binding"/>
    <property type="evidence" value="ECO:0007669"/>
    <property type="project" value="InterPro"/>
</dbReference>
<evidence type="ECO:0000256" key="1">
    <source>
        <dbReference type="ARBA" id="ARBA00023172"/>
    </source>
</evidence>
<dbReference type="SUPFAM" id="SSF56349">
    <property type="entry name" value="DNA breaking-rejoining enzymes"/>
    <property type="match status" value="1"/>
</dbReference>
<dbReference type="GO" id="GO:0006310">
    <property type="term" value="P:DNA recombination"/>
    <property type="evidence" value="ECO:0007669"/>
    <property type="project" value="UniProtKB-KW"/>
</dbReference>
<dbReference type="NCBIfam" id="NF041502">
    <property type="entry name" value="integrase_1"/>
    <property type="match status" value="1"/>
</dbReference>
<reference evidence="3" key="1">
    <citation type="submission" date="2007-05" db="EMBL/GenBank/DDBJ databases">
        <title>Complete sequence of chromosome of Psychrobacter sp. PRwf-1.</title>
        <authorList>
            <consortium name="US DOE Joint Genome Institute"/>
            <person name="Copeland A."/>
            <person name="Lucas S."/>
            <person name="Lapidus A."/>
            <person name="Barry K."/>
            <person name="Detter J.C."/>
            <person name="Glavina del Rio T."/>
            <person name="Hammon N."/>
            <person name="Israni S."/>
            <person name="Dalin E."/>
            <person name="Tice H."/>
            <person name="Pitluck S."/>
            <person name="Chain P."/>
            <person name="Malfatti S."/>
            <person name="Shin M."/>
            <person name="Vergez L."/>
            <person name="Schmutz J."/>
            <person name="Larimer F."/>
            <person name="Land M."/>
            <person name="Hauser L."/>
            <person name="Kyrpides N."/>
            <person name="Kim E."/>
            <person name="Tiedje J."/>
            <person name="Richardson P."/>
        </authorList>
    </citation>
    <scope>NUCLEOTIDE SEQUENCE [LARGE SCALE GENOMIC DNA]</scope>
    <source>
        <strain evidence="3">PRwf-1</strain>
    </source>
</reference>
<protein>
    <submittedName>
        <fullName evidence="3">Phage integrase family protein</fullName>
    </submittedName>
</protein>
<dbReference type="KEGG" id="prw:PsycPRwf_1125"/>
<dbReference type="InterPro" id="IPR048120">
    <property type="entry name" value="Integrase-like"/>
</dbReference>
<dbReference type="InterPro" id="IPR002104">
    <property type="entry name" value="Integrase_catalytic"/>
</dbReference>
<gene>
    <name evidence="3" type="ordered locus">PsycPRwf_1125</name>
</gene>
<dbReference type="HOGENOM" id="CLU_037605_1_0_6"/>
<sequence>MKKTNSLVDTNSLTNLTDQAECHKLVSFEGYEFDYADERWPISRSASVIFYDISDILDPFLFDNYKKVLLHYVENNSGGYADAINSYTRDFFKFCYQQDKVVLSGLSSKHFINFYSSLPSTKKSIFGQISPFFKKWLEFGYEGIDNNALEAFNEVRIKGTIKGKAVRTLCPYEGPLSDLEYEGFYNGLNREFEKGSISLEEMVLVSLLLATGRRVTQIAHLKVKDYIGTTTVDGNEFHLLRIPKIKQRALWRDGFSDYALSPELGGLVEAQIDSMKSKLESLGALNQIDFEMLPILPYWKKIDELVANNAFTELNELLNSDRLHLSSFMVGSRLKKTASKVGLISERTGELINIFATRFRRTLASRAAREGYGVLIIARLLDHTDTQNALVYTENSPEHLKNIDKAMALQLAPIAQAFSGTLVKQEKDAKRGDDISSRIRNRETDEAVGTCGTHSFCAALSPIACYTCHHFQPWLDGPHEAVLNNLIEQRKNVLQKTNDLTIASVNDRVIFAVSEVIKLCETQKSTLSFKGGK</sequence>
<dbReference type="InterPro" id="IPR011010">
    <property type="entry name" value="DNA_brk_join_enz"/>
</dbReference>
<dbReference type="STRING" id="349106.PsycPRwf_1125"/>
<evidence type="ECO:0000313" key="3">
    <source>
        <dbReference type="EMBL" id="ABQ94074.1"/>
    </source>
</evidence>
<dbReference type="InterPro" id="IPR013762">
    <property type="entry name" value="Integrase-like_cat_sf"/>
</dbReference>
<feature type="domain" description="Tyr recombinase" evidence="2">
    <location>
        <begin position="171"/>
        <end position="405"/>
    </location>
</feature>
<accession>A5WEI3</accession>
<dbReference type="PROSITE" id="PS51898">
    <property type="entry name" value="TYR_RECOMBINASE"/>
    <property type="match status" value="1"/>
</dbReference>
<organism evidence="3">
    <name type="scientific">Psychrobacter sp. (strain PRwf-1)</name>
    <dbReference type="NCBI Taxonomy" id="349106"/>
    <lineage>
        <taxon>Bacteria</taxon>
        <taxon>Pseudomonadati</taxon>
        <taxon>Pseudomonadota</taxon>
        <taxon>Gammaproteobacteria</taxon>
        <taxon>Moraxellales</taxon>
        <taxon>Moraxellaceae</taxon>
        <taxon>Psychrobacter</taxon>
    </lineage>
</organism>
<dbReference type="eggNOG" id="COG0582">
    <property type="taxonomic scope" value="Bacteria"/>
</dbReference>